<dbReference type="EMBL" id="CP016907">
    <property type="protein sequence ID" value="AOC95972.1"/>
    <property type="molecule type" value="Genomic_DNA"/>
</dbReference>
<evidence type="ECO:0000259" key="1">
    <source>
        <dbReference type="Pfam" id="PF08239"/>
    </source>
</evidence>
<reference evidence="2 3" key="1">
    <citation type="submission" date="2016-08" db="EMBL/GenBank/DDBJ databases">
        <title>Complete genome sequence of Flavobacterium johnsoniae strain GSE09, a volatile-producing biocontrol agent isolated from cucumber (Cucumis sativus).</title>
        <authorList>
            <person name="Jeong J.-J."/>
            <person name="Oh J.Y."/>
            <person name="Jim Y.J."/>
            <person name="Sang M.K."/>
            <person name="Kim K.D."/>
        </authorList>
    </citation>
    <scope>NUCLEOTIDE SEQUENCE [LARGE SCALE GENOMIC DNA]</scope>
    <source>
        <strain evidence="2 3">GSE09</strain>
    </source>
</reference>
<proteinExistence type="predicted"/>
<dbReference type="Pfam" id="PF08239">
    <property type="entry name" value="SH3_3"/>
    <property type="match status" value="1"/>
</dbReference>
<sequence length="409" mass="47277">MWNLWQKNLETFMKKLYFLLFFCSILLHSQERYFLNSDTRLFISPNASADFLGYFKYGAEVRLLSENQNGWYKIQADNLNEGYVQEKFIANSLNAKDVKIKDPKNPILEGGDAYYGGNHLFVLAAGLKARALPDKTSKIREILFTGDPVAVNYLPVNPDEWVNISGSFNEEYSKYTLRKFLGPRPNFDALLKDFDKLDLNALNERKTVSERIVELAWSSEYAKLTPAYQRYYEVVKQINDPKLLAETELNMALAKGLANHKLSEQIIAFTQKSHYSLKGFKTKSVNISLADLIKTMGNPPKKTRISDECGIYLSDLFYYYPDLEISVDEKQKQGEIVKVFINENNKFIINQNAILDHTLSEKAFIEKYGTYIEASLKSPHIYSIIMEDSQFRLEFKDGKLFSVEIFYYC</sequence>
<accession>A0AAC9D5S6</accession>
<dbReference type="InterPro" id="IPR003646">
    <property type="entry name" value="SH3-like_bac-type"/>
</dbReference>
<protein>
    <submittedName>
        <fullName evidence="2">Bacterial SH3 domain protein</fullName>
    </submittedName>
</protein>
<evidence type="ECO:0000313" key="2">
    <source>
        <dbReference type="EMBL" id="AOC95972.1"/>
    </source>
</evidence>
<organism evidence="2 3">
    <name type="scientific">Flavobacterium anhuiense</name>
    <dbReference type="NCBI Taxonomy" id="459526"/>
    <lineage>
        <taxon>Bacteria</taxon>
        <taxon>Pseudomonadati</taxon>
        <taxon>Bacteroidota</taxon>
        <taxon>Flavobacteriia</taxon>
        <taxon>Flavobacteriales</taxon>
        <taxon>Flavobacteriaceae</taxon>
        <taxon>Flavobacterium</taxon>
    </lineage>
</organism>
<evidence type="ECO:0000313" key="3">
    <source>
        <dbReference type="Proteomes" id="UP000093276"/>
    </source>
</evidence>
<feature type="domain" description="SH3b" evidence="1">
    <location>
        <begin position="40"/>
        <end position="89"/>
    </location>
</feature>
<dbReference type="AlphaFoldDB" id="A0AAC9D5S6"/>
<dbReference type="Proteomes" id="UP000093276">
    <property type="component" value="Chromosome"/>
</dbReference>
<dbReference type="Gene3D" id="2.30.30.40">
    <property type="entry name" value="SH3 Domains"/>
    <property type="match status" value="1"/>
</dbReference>
<gene>
    <name evidence="2" type="ORF">BB050_02879</name>
</gene>
<name>A0AAC9D5S6_9FLAO</name>
<dbReference type="KEGG" id="fjg:BB050_02879"/>